<gene>
    <name evidence="2" type="ORF">FA10DRAFT_269327</name>
</gene>
<dbReference type="Proteomes" id="UP000245768">
    <property type="component" value="Unassembled WGS sequence"/>
</dbReference>
<dbReference type="GeneID" id="37044620"/>
<reference evidence="2 3" key="1">
    <citation type="journal article" date="2018" name="Mol. Biol. Evol.">
        <title>Broad Genomic Sampling Reveals a Smut Pathogenic Ancestry of the Fungal Clade Ustilaginomycotina.</title>
        <authorList>
            <person name="Kijpornyongpan T."/>
            <person name="Mondo S.J."/>
            <person name="Barry K."/>
            <person name="Sandor L."/>
            <person name="Lee J."/>
            <person name="Lipzen A."/>
            <person name="Pangilinan J."/>
            <person name="LaButti K."/>
            <person name="Hainaut M."/>
            <person name="Henrissat B."/>
            <person name="Grigoriev I.V."/>
            <person name="Spatafora J.W."/>
            <person name="Aime M.C."/>
        </authorList>
    </citation>
    <scope>NUCLEOTIDE SEQUENCE [LARGE SCALE GENOMIC DNA]</scope>
    <source>
        <strain evidence="2 3">MCA 4198</strain>
    </source>
</reference>
<sequence>MENDPFDPTTAGVPAAPLYESRNPLRPTIERTELVTPLDAGVDGKDQDRTPRASNAKRFPVSEPLIERPRSVSDTGLPPRPRPAHWHQYTRRQPASGRSLGQMSQEPVQGEEQTSDRAMLRLRGLINESMTTLQQRMMEELNAIQQLDKQSPATSQPQTPGEHPSASSSRQFPHSALLSARRRKLRSYFFNDDPPTRQTDQHLRLGSSGAASETSLERHNLPSPSREIHDTLSPVRRSSYTTPAISTRAFIDGSDPSLSIEDLQSYFEDAAPRLWMTALQMAVRYVHAYKLKLGHALVEVTFY</sequence>
<dbReference type="EMBL" id="KZ819640">
    <property type="protein sequence ID" value="PWN87369.1"/>
    <property type="molecule type" value="Genomic_DNA"/>
</dbReference>
<feature type="compositionally biased region" description="Basic and acidic residues" evidence="1">
    <location>
        <begin position="215"/>
        <end position="229"/>
    </location>
</feature>
<organism evidence="2 3">
    <name type="scientific">Acaromyces ingoldii</name>
    <dbReference type="NCBI Taxonomy" id="215250"/>
    <lineage>
        <taxon>Eukaryota</taxon>
        <taxon>Fungi</taxon>
        <taxon>Dikarya</taxon>
        <taxon>Basidiomycota</taxon>
        <taxon>Ustilaginomycotina</taxon>
        <taxon>Exobasidiomycetes</taxon>
        <taxon>Exobasidiales</taxon>
        <taxon>Cryptobasidiaceae</taxon>
        <taxon>Acaromyces</taxon>
    </lineage>
</organism>
<protein>
    <submittedName>
        <fullName evidence="2">Uncharacterized protein</fullName>
    </submittedName>
</protein>
<proteinExistence type="predicted"/>
<feature type="region of interest" description="Disordered" evidence="1">
    <location>
        <begin position="189"/>
        <end position="229"/>
    </location>
</feature>
<accession>A0A316YDS1</accession>
<feature type="compositionally biased region" description="Basic and acidic residues" evidence="1">
    <location>
        <begin position="42"/>
        <end position="51"/>
    </location>
</feature>
<name>A0A316YDS1_9BASI</name>
<feature type="region of interest" description="Disordered" evidence="1">
    <location>
        <begin position="1"/>
        <end position="116"/>
    </location>
</feature>
<evidence type="ECO:0000313" key="2">
    <source>
        <dbReference type="EMBL" id="PWN87369.1"/>
    </source>
</evidence>
<keyword evidence="3" id="KW-1185">Reference proteome</keyword>
<feature type="compositionally biased region" description="Polar residues" evidence="1">
    <location>
        <begin position="148"/>
        <end position="172"/>
    </location>
</feature>
<dbReference type="RefSeq" id="XP_025374567.1">
    <property type="nucleotide sequence ID" value="XM_025522704.1"/>
</dbReference>
<feature type="region of interest" description="Disordered" evidence="1">
    <location>
        <begin position="148"/>
        <end position="174"/>
    </location>
</feature>
<evidence type="ECO:0000313" key="3">
    <source>
        <dbReference type="Proteomes" id="UP000245768"/>
    </source>
</evidence>
<dbReference type="AlphaFoldDB" id="A0A316YDS1"/>
<dbReference type="InParanoid" id="A0A316YDS1"/>
<evidence type="ECO:0000256" key="1">
    <source>
        <dbReference type="SAM" id="MobiDB-lite"/>
    </source>
</evidence>